<organism evidence="1 2">
    <name type="scientific">Corallococcus macrosporus DSM 14697</name>
    <dbReference type="NCBI Taxonomy" id="1189310"/>
    <lineage>
        <taxon>Bacteria</taxon>
        <taxon>Pseudomonadati</taxon>
        <taxon>Myxococcota</taxon>
        <taxon>Myxococcia</taxon>
        <taxon>Myxococcales</taxon>
        <taxon>Cystobacterineae</taxon>
        <taxon>Myxococcaceae</taxon>
        <taxon>Corallococcus</taxon>
    </lineage>
</organism>
<dbReference type="Gene3D" id="1.25.10.10">
    <property type="entry name" value="Leucine-rich Repeat Variant"/>
    <property type="match status" value="1"/>
</dbReference>
<dbReference type="KEGG" id="mmas:MYMAC_001658"/>
<dbReference type="InterPro" id="IPR004155">
    <property type="entry name" value="PBS_lyase_HEAT"/>
</dbReference>
<keyword evidence="1" id="KW-0456">Lyase</keyword>
<sequence>MSPNEKEPLSEAQRESALEAIVGSDRATIDPAAKLLSGDPTTTDRLIPLLDTVSSADARQGILYALSWHGDLRAWELMVRILANPQEDPVVRGQAAEGIAYMFSQVRPGTARFESAAKALLSALKDPSLEVRFGAIFALGESNHLPFVPVLEALVNDQTPVPGWGETIGEKAAAAIESLTWGKT</sequence>
<dbReference type="AlphaFoldDB" id="A0A250JSG6"/>
<dbReference type="GO" id="GO:0016829">
    <property type="term" value="F:lyase activity"/>
    <property type="evidence" value="ECO:0007669"/>
    <property type="project" value="UniProtKB-KW"/>
</dbReference>
<dbReference type="Pfam" id="PF13646">
    <property type="entry name" value="HEAT_2"/>
    <property type="match status" value="1"/>
</dbReference>
<name>A0A250JSG6_9BACT</name>
<evidence type="ECO:0000313" key="1">
    <source>
        <dbReference type="EMBL" id="ATB46066.1"/>
    </source>
</evidence>
<protein>
    <submittedName>
        <fullName evidence="1">PBS lyase</fullName>
    </submittedName>
</protein>
<reference evidence="1 2" key="1">
    <citation type="submission" date="2017-06" db="EMBL/GenBank/DDBJ databases">
        <title>Sequencing and comparative analysis of myxobacterial genomes.</title>
        <authorList>
            <person name="Rupp O."/>
            <person name="Goesmann A."/>
            <person name="Sogaard-Andersen L."/>
        </authorList>
    </citation>
    <scope>NUCLEOTIDE SEQUENCE [LARGE SCALE GENOMIC DNA]</scope>
    <source>
        <strain evidence="1 2">DSM 14697</strain>
    </source>
</reference>
<dbReference type="EMBL" id="CP022203">
    <property type="protein sequence ID" value="ATB46066.1"/>
    <property type="molecule type" value="Genomic_DNA"/>
</dbReference>
<proteinExistence type="predicted"/>
<evidence type="ECO:0000313" key="2">
    <source>
        <dbReference type="Proteomes" id="UP000217343"/>
    </source>
</evidence>
<dbReference type="Proteomes" id="UP000217343">
    <property type="component" value="Chromosome"/>
</dbReference>
<dbReference type="InterPro" id="IPR011989">
    <property type="entry name" value="ARM-like"/>
</dbReference>
<dbReference type="SUPFAM" id="SSF48371">
    <property type="entry name" value="ARM repeat"/>
    <property type="match status" value="1"/>
</dbReference>
<dbReference type="SMART" id="SM00567">
    <property type="entry name" value="EZ_HEAT"/>
    <property type="match status" value="4"/>
</dbReference>
<accession>A0A250JSG6</accession>
<gene>
    <name evidence="1" type="ORF">MYMAC_001658</name>
</gene>
<keyword evidence="2" id="KW-1185">Reference proteome</keyword>
<dbReference type="InterPro" id="IPR016024">
    <property type="entry name" value="ARM-type_fold"/>
</dbReference>